<keyword evidence="3" id="KW-0238">DNA-binding</keyword>
<evidence type="ECO:0000256" key="3">
    <source>
        <dbReference type="ARBA" id="ARBA00023125"/>
    </source>
</evidence>
<comment type="caution">
    <text evidence="8">The sequence shown here is derived from an EMBL/GenBank/DDBJ whole genome shotgun (WGS) entry which is preliminary data.</text>
</comment>
<keyword evidence="1" id="KW-0805">Transcription regulation</keyword>
<dbReference type="InterPro" id="IPR007630">
    <property type="entry name" value="RNA_pol_sigma70_r4"/>
</dbReference>
<feature type="domain" description="RNA polymerase sigma-70 region 2" evidence="6">
    <location>
        <begin position="9"/>
        <end position="60"/>
    </location>
</feature>
<dbReference type="PANTHER" id="PTHR30385">
    <property type="entry name" value="SIGMA FACTOR F FLAGELLAR"/>
    <property type="match status" value="1"/>
</dbReference>
<name>A0A1V1P4N8_9BACT</name>
<feature type="domain" description="RNA polymerase sigma-70 region 4" evidence="7">
    <location>
        <begin position="96"/>
        <end position="142"/>
    </location>
</feature>
<protein>
    <submittedName>
        <fullName evidence="8">RNA polymerase sigma-70 factor, ECF subfamily</fullName>
    </submittedName>
</protein>
<proteinExistence type="predicted"/>
<evidence type="ECO:0000256" key="2">
    <source>
        <dbReference type="ARBA" id="ARBA00023082"/>
    </source>
</evidence>
<dbReference type="EMBL" id="ATBP01000579">
    <property type="protein sequence ID" value="ETR69716.1"/>
    <property type="molecule type" value="Genomic_DNA"/>
</dbReference>
<evidence type="ECO:0000313" key="9">
    <source>
        <dbReference type="Proteomes" id="UP000189670"/>
    </source>
</evidence>
<dbReference type="CDD" id="cd06171">
    <property type="entry name" value="Sigma70_r4"/>
    <property type="match status" value="1"/>
</dbReference>
<feature type="compositionally biased region" description="Acidic residues" evidence="5">
    <location>
        <begin position="72"/>
        <end position="81"/>
    </location>
</feature>
<evidence type="ECO:0000256" key="5">
    <source>
        <dbReference type="SAM" id="MobiDB-lite"/>
    </source>
</evidence>
<dbReference type="Gene3D" id="1.20.140.160">
    <property type="match status" value="1"/>
</dbReference>
<accession>A0A1V1P4N8</accession>
<sequence>MARKRNRQLSKWDVEDLIQTAFLELFLGDWSRLKNYDPSRGMTLTSWVVLLTQHAVWDFFNELPDHPRPDNESDQEDEEQSPEDKLIDKESALLYLESLTDIERLVIKMKYFENLEIADIAHIIHRSKSRVYQILKQARKKLGTTIAD</sequence>
<evidence type="ECO:0000256" key="1">
    <source>
        <dbReference type="ARBA" id="ARBA00023015"/>
    </source>
</evidence>
<dbReference type="GO" id="GO:0016987">
    <property type="term" value="F:sigma factor activity"/>
    <property type="evidence" value="ECO:0007669"/>
    <property type="project" value="UniProtKB-KW"/>
</dbReference>
<evidence type="ECO:0000256" key="4">
    <source>
        <dbReference type="ARBA" id="ARBA00023163"/>
    </source>
</evidence>
<dbReference type="Pfam" id="PF04542">
    <property type="entry name" value="Sigma70_r2"/>
    <property type="match status" value="1"/>
</dbReference>
<feature type="region of interest" description="Disordered" evidence="5">
    <location>
        <begin position="62"/>
        <end position="86"/>
    </location>
</feature>
<evidence type="ECO:0000313" key="8">
    <source>
        <dbReference type="EMBL" id="ETR69716.1"/>
    </source>
</evidence>
<evidence type="ECO:0000259" key="7">
    <source>
        <dbReference type="Pfam" id="PF04545"/>
    </source>
</evidence>
<dbReference type="InterPro" id="IPR007627">
    <property type="entry name" value="RNA_pol_sigma70_r2"/>
</dbReference>
<dbReference type="InterPro" id="IPR014284">
    <property type="entry name" value="RNA_pol_sigma-70_dom"/>
</dbReference>
<dbReference type="InterPro" id="IPR013324">
    <property type="entry name" value="RNA_pol_sigma_r3/r4-like"/>
</dbReference>
<dbReference type="SUPFAM" id="SSF88659">
    <property type="entry name" value="Sigma3 and sigma4 domains of RNA polymerase sigma factors"/>
    <property type="match status" value="1"/>
</dbReference>
<dbReference type="NCBIfam" id="TIGR02937">
    <property type="entry name" value="sigma70-ECF"/>
    <property type="match status" value="1"/>
</dbReference>
<organism evidence="8 9">
    <name type="scientific">Candidatus Magnetoglobus multicellularis str. Araruama</name>
    <dbReference type="NCBI Taxonomy" id="890399"/>
    <lineage>
        <taxon>Bacteria</taxon>
        <taxon>Pseudomonadati</taxon>
        <taxon>Thermodesulfobacteriota</taxon>
        <taxon>Desulfobacteria</taxon>
        <taxon>Desulfobacterales</taxon>
        <taxon>Desulfobacteraceae</taxon>
        <taxon>Candidatus Magnetoglobus</taxon>
    </lineage>
</organism>
<reference evidence="9" key="1">
    <citation type="submission" date="2012-11" db="EMBL/GenBank/DDBJ databases">
        <authorList>
            <person name="Lucero-Rivera Y.E."/>
            <person name="Tovar-Ramirez D."/>
        </authorList>
    </citation>
    <scope>NUCLEOTIDE SEQUENCE [LARGE SCALE GENOMIC DNA]</scope>
    <source>
        <strain evidence="9">Araruama</strain>
    </source>
</reference>
<dbReference type="AlphaFoldDB" id="A0A1V1P4N8"/>
<dbReference type="GO" id="GO:0003677">
    <property type="term" value="F:DNA binding"/>
    <property type="evidence" value="ECO:0007669"/>
    <property type="project" value="UniProtKB-KW"/>
</dbReference>
<dbReference type="Proteomes" id="UP000189670">
    <property type="component" value="Unassembled WGS sequence"/>
</dbReference>
<evidence type="ECO:0000259" key="6">
    <source>
        <dbReference type="Pfam" id="PF04542"/>
    </source>
</evidence>
<dbReference type="Pfam" id="PF04545">
    <property type="entry name" value="Sigma70_r4"/>
    <property type="match status" value="1"/>
</dbReference>
<dbReference type="GO" id="GO:0006352">
    <property type="term" value="P:DNA-templated transcription initiation"/>
    <property type="evidence" value="ECO:0007669"/>
    <property type="project" value="InterPro"/>
</dbReference>
<keyword evidence="4" id="KW-0804">Transcription</keyword>
<keyword evidence="2" id="KW-0731">Sigma factor</keyword>
<gene>
    <name evidence="8" type="ORF">OMM_03749</name>
</gene>